<dbReference type="GeneID" id="17280716"/>
<dbReference type="Pfam" id="PF00626">
    <property type="entry name" value="Gelsolin"/>
    <property type="match status" value="1"/>
</dbReference>
<dbReference type="PaxDb" id="2903-EOD35446"/>
<organism evidence="3 4">
    <name type="scientific">Emiliania huxleyi (strain CCMP1516)</name>
    <dbReference type="NCBI Taxonomy" id="280463"/>
    <lineage>
        <taxon>Eukaryota</taxon>
        <taxon>Haptista</taxon>
        <taxon>Haptophyta</taxon>
        <taxon>Prymnesiophyceae</taxon>
        <taxon>Isochrysidales</taxon>
        <taxon>Noelaerhabdaceae</taxon>
        <taxon>Emiliania</taxon>
    </lineage>
</organism>
<dbReference type="AlphaFoldDB" id="A0A0D3KI61"/>
<dbReference type="STRING" id="2903.R1FIS1"/>
<evidence type="ECO:0000259" key="2">
    <source>
        <dbReference type="Pfam" id="PF00626"/>
    </source>
</evidence>
<dbReference type="PRINTS" id="PR00597">
    <property type="entry name" value="GELSOLIN"/>
</dbReference>
<evidence type="ECO:0000256" key="1">
    <source>
        <dbReference type="ARBA" id="ARBA00022737"/>
    </source>
</evidence>
<dbReference type="InterPro" id="IPR007123">
    <property type="entry name" value="Gelsolin-like_dom"/>
</dbReference>
<keyword evidence="1" id="KW-0677">Repeat</keyword>
<proteinExistence type="predicted"/>
<feature type="domain" description="Gelsolin-like" evidence="2">
    <location>
        <begin position="3"/>
        <end position="69"/>
    </location>
</feature>
<dbReference type="InterPro" id="IPR007122">
    <property type="entry name" value="Villin/Gelsolin"/>
</dbReference>
<keyword evidence="4" id="KW-1185">Reference proteome</keyword>
<evidence type="ECO:0000313" key="4">
    <source>
        <dbReference type="Proteomes" id="UP000013827"/>
    </source>
</evidence>
<dbReference type="Gene3D" id="3.40.20.10">
    <property type="entry name" value="Severin"/>
    <property type="match status" value="1"/>
</dbReference>
<dbReference type="EnsemblProtists" id="EOD35446">
    <property type="protein sequence ID" value="EOD35446"/>
    <property type="gene ID" value="EMIHUDRAFT_48871"/>
</dbReference>
<dbReference type="SUPFAM" id="SSF55753">
    <property type="entry name" value="Actin depolymerizing proteins"/>
    <property type="match status" value="1"/>
</dbReference>
<name>A0A0D3KI61_EMIH1</name>
<protein>
    <recommendedName>
        <fullName evidence="2">Gelsolin-like domain-containing protein</fullName>
    </recommendedName>
</protein>
<dbReference type="SMART" id="SM00262">
    <property type="entry name" value="GEL"/>
    <property type="match status" value="1"/>
</dbReference>
<dbReference type="PANTHER" id="PTHR11977:SF51">
    <property type="entry name" value="PROTEIN FLIGHTLESS-1 HOMOLOG"/>
    <property type="match status" value="1"/>
</dbReference>
<dbReference type="HOGENOM" id="CLU_2597433_0_0_1"/>
<reference evidence="3" key="2">
    <citation type="submission" date="2024-10" db="UniProtKB">
        <authorList>
            <consortium name="EnsemblProtists"/>
        </authorList>
    </citation>
    <scope>IDENTIFICATION</scope>
</reference>
<dbReference type="GO" id="GO:0051015">
    <property type="term" value="F:actin filament binding"/>
    <property type="evidence" value="ECO:0007669"/>
    <property type="project" value="InterPro"/>
</dbReference>
<dbReference type="RefSeq" id="XP_005787875.1">
    <property type="nucleotide sequence ID" value="XM_005787818.1"/>
</dbReference>
<evidence type="ECO:0000313" key="3">
    <source>
        <dbReference type="EnsemblProtists" id="EOD35446"/>
    </source>
</evidence>
<dbReference type="InterPro" id="IPR029006">
    <property type="entry name" value="ADF-H/Gelsolin-like_dom_sf"/>
</dbReference>
<sequence>RQTNVIEVACARDSLNHGDCFILDAGASIYVWKGDECSPFEAQMANMAAEALESTRHGGSAVTHEIDDGFWAALGGEGAI</sequence>
<accession>A0A0D3KI61</accession>
<dbReference type="PANTHER" id="PTHR11977">
    <property type="entry name" value="VILLIN"/>
    <property type="match status" value="1"/>
</dbReference>
<dbReference type="Proteomes" id="UP000013827">
    <property type="component" value="Unassembled WGS sequence"/>
</dbReference>
<dbReference type="KEGG" id="ehx:EMIHUDRAFT_48871"/>
<reference evidence="4" key="1">
    <citation type="journal article" date="2013" name="Nature">
        <title>Pan genome of the phytoplankton Emiliania underpins its global distribution.</title>
        <authorList>
            <person name="Read B.A."/>
            <person name="Kegel J."/>
            <person name="Klute M.J."/>
            <person name="Kuo A."/>
            <person name="Lefebvre S.C."/>
            <person name="Maumus F."/>
            <person name="Mayer C."/>
            <person name="Miller J."/>
            <person name="Monier A."/>
            <person name="Salamov A."/>
            <person name="Young J."/>
            <person name="Aguilar M."/>
            <person name="Claverie J.M."/>
            <person name="Frickenhaus S."/>
            <person name="Gonzalez K."/>
            <person name="Herman E.K."/>
            <person name="Lin Y.C."/>
            <person name="Napier J."/>
            <person name="Ogata H."/>
            <person name="Sarno A.F."/>
            <person name="Shmutz J."/>
            <person name="Schroeder D."/>
            <person name="de Vargas C."/>
            <person name="Verret F."/>
            <person name="von Dassow P."/>
            <person name="Valentin K."/>
            <person name="Van de Peer Y."/>
            <person name="Wheeler G."/>
            <person name="Dacks J.B."/>
            <person name="Delwiche C.F."/>
            <person name="Dyhrman S.T."/>
            <person name="Glockner G."/>
            <person name="John U."/>
            <person name="Richards T."/>
            <person name="Worden A.Z."/>
            <person name="Zhang X."/>
            <person name="Grigoriev I.V."/>
            <person name="Allen A.E."/>
            <person name="Bidle K."/>
            <person name="Borodovsky M."/>
            <person name="Bowler C."/>
            <person name="Brownlee C."/>
            <person name="Cock J.M."/>
            <person name="Elias M."/>
            <person name="Gladyshev V.N."/>
            <person name="Groth M."/>
            <person name="Guda C."/>
            <person name="Hadaegh A."/>
            <person name="Iglesias-Rodriguez M.D."/>
            <person name="Jenkins J."/>
            <person name="Jones B.M."/>
            <person name="Lawson T."/>
            <person name="Leese F."/>
            <person name="Lindquist E."/>
            <person name="Lobanov A."/>
            <person name="Lomsadze A."/>
            <person name="Malik S.B."/>
            <person name="Marsh M.E."/>
            <person name="Mackinder L."/>
            <person name="Mock T."/>
            <person name="Mueller-Roeber B."/>
            <person name="Pagarete A."/>
            <person name="Parker M."/>
            <person name="Probert I."/>
            <person name="Quesneville H."/>
            <person name="Raines C."/>
            <person name="Rensing S.A."/>
            <person name="Riano-Pachon D.M."/>
            <person name="Richier S."/>
            <person name="Rokitta S."/>
            <person name="Shiraiwa Y."/>
            <person name="Soanes D.M."/>
            <person name="van der Giezen M."/>
            <person name="Wahlund T.M."/>
            <person name="Williams B."/>
            <person name="Wilson W."/>
            <person name="Wolfe G."/>
            <person name="Wurch L.L."/>
        </authorList>
    </citation>
    <scope>NUCLEOTIDE SEQUENCE</scope>
</reference>